<keyword evidence="5 11" id="KW-0028">Amino-acid biosynthesis</keyword>
<dbReference type="HAMAP" id="MF_00468">
    <property type="entry name" value="CysZ"/>
    <property type="match status" value="1"/>
</dbReference>
<dbReference type="NCBIfam" id="NF003433">
    <property type="entry name" value="PRK04949.1"/>
    <property type="match status" value="1"/>
</dbReference>
<evidence type="ECO:0000256" key="3">
    <source>
        <dbReference type="ARBA" id="ARBA00022475"/>
    </source>
</evidence>
<evidence type="ECO:0000256" key="10">
    <source>
        <dbReference type="ARBA" id="ARBA00023192"/>
    </source>
</evidence>
<dbReference type="PANTHER" id="PTHR37468">
    <property type="entry name" value="SULFATE TRANSPORTER CYSZ"/>
    <property type="match status" value="1"/>
</dbReference>
<evidence type="ECO:0000256" key="9">
    <source>
        <dbReference type="ARBA" id="ARBA00023136"/>
    </source>
</evidence>
<dbReference type="RefSeq" id="WP_265047180.1">
    <property type="nucleotide sequence ID" value="NZ_CP100390.1"/>
</dbReference>
<evidence type="ECO:0000256" key="6">
    <source>
        <dbReference type="ARBA" id="ARBA00022692"/>
    </source>
</evidence>
<evidence type="ECO:0000256" key="1">
    <source>
        <dbReference type="ARBA" id="ARBA00004141"/>
    </source>
</evidence>
<evidence type="ECO:0000256" key="4">
    <source>
        <dbReference type="ARBA" id="ARBA00022519"/>
    </source>
</evidence>
<reference evidence="12" key="1">
    <citation type="submission" date="2022-06" db="EMBL/GenBank/DDBJ databases">
        <title>Alkalimarinus sp. nov., isolated from gut of a Alitta virens.</title>
        <authorList>
            <person name="Yang A.I."/>
            <person name="Shin N.-R."/>
        </authorList>
    </citation>
    <scope>NUCLEOTIDE SEQUENCE</scope>
    <source>
        <strain evidence="12">A2M4</strain>
    </source>
</reference>
<proteinExistence type="inferred from homology"/>
<feature type="transmembrane region" description="Helical" evidence="11">
    <location>
        <begin position="216"/>
        <end position="244"/>
    </location>
</feature>
<evidence type="ECO:0000256" key="5">
    <source>
        <dbReference type="ARBA" id="ARBA00022605"/>
    </source>
</evidence>
<protein>
    <recommendedName>
        <fullName evidence="11">Sulfate transporter CysZ</fullName>
    </recommendedName>
</protein>
<comment type="subcellular location">
    <subcellularLocation>
        <location evidence="11">Cell inner membrane</location>
        <topology evidence="11">Multi-pass membrane protein</topology>
    </subcellularLocation>
    <subcellularLocation>
        <location evidence="1">Membrane</location>
        <topology evidence="1">Multi-pass membrane protein</topology>
    </subcellularLocation>
</comment>
<evidence type="ECO:0000256" key="8">
    <source>
        <dbReference type="ARBA" id="ARBA00023032"/>
    </source>
</evidence>
<evidence type="ECO:0000256" key="7">
    <source>
        <dbReference type="ARBA" id="ARBA00022989"/>
    </source>
</evidence>
<evidence type="ECO:0000256" key="2">
    <source>
        <dbReference type="ARBA" id="ARBA00022448"/>
    </source>
</evidence>
<organism evidence="12 13">
    <name type="scientific">Alkalimarinus alittae</name>
    <dbReference type="NCBI Taxonomy" id="2961619"/>
    <lineage>
        <taxon>Bacteria</taxon>
        <taxon>Pseudomonadati</taxon>
        <taxon>Pseudomonadota</taxon>
        <taxon>Gammaproteobacteria</taxon>
        <taxon>Alteromonadales</taxon>
        <taxon>Alteromonadaceae</taxon>
        <taxon>Alkalimarinus</taxon>
    </lineage>
</organism>
<dbReference type="Proteomes" id="UP001163739">
    <property type="component" value="Chromosome"/>
</dbReference>
<feature type="transmembrane region" description="Helical" evidence="11">
    <location>
        <begin position="76"/>
        <end position="102"/>
    </location>
</feature>
<feature type="transmembrane region" description="Helical" evidence="11">
    <location>
        <begin position="153"/>
        <end position="176"/>
    </location>
</feature>
<gene>
    <name evidence="11 12" type="primary">cysZ</name>
    <name evidence="12" type="ORF">NKI27_16755</name>
</gene>
<dbReference type="InterPro" id="IPR059112">
    <property type="entry name" value="CysZ/EI24"/>
</dbReference>
<sequence>MNNQQVSQLNLSGGLAYFSEGFRLIRQPGLRLFVIAPLMINTLLFYWMVTASYELFGGWMAALMEWLPTWLSFLEWLFWPLYAVAIIMVLAYCFVAVANLIGSPFYGILSEKVEQHLTGEKLEGDDGWKALVATIPRSIARELHKLIYYLPRAILLLILGFIPGVNLIAGVLWFGFSSWMMTLQYVDYPADNNNMSFAHLKRFASERRWPSLSFGMLVYVVAMIPIVNLIAVPAAVCGATAFWVNEKRQKIS</sequence>
<name>A0ABY6N0R5_9ALTE</name>
<keyword evidence="4 11" id="KW-0997">Cell inner membrane</keyword>
<keyword evidence="13" id="KW-1185">Reference proteome</keyword>
<keyword evidence="3 11" id="KW-1003">Cell membrane</keyword>
<comment type="similarity">
    <text evidence="11">Belongs to the CysZ family.</text>
</comment>
<dbReference type="EMBL" id="CP100390">
    <property type="protein sequence ID" value="UZE95690.1"/>
    <property type="molecule type" value="Genomic_DNA"/>
</dbReference>
<comment type="function">
    <text evidence="11">High affinity, high specificity proton-dependent sulfate transporter, which mediates sulfate uptake. Provides the sulfur source for the cysteine synthesis pathway.</text>
</comment>
<keyword evidence="6 11" id="KW-0812">Transmembrane</keyword>
<accession>A0ABY6N0R5</accession>
<keyword evidence="2 11" id="KW-0813">Transport</keyword>
<feature type="transmembrane region" description="Helical" evidence="11">
    <location>
        <begin position="32"/>
        <end position="56"/>
    </location>
</feature>
<keyword evidence="9 11" id="KW-0472">Membrane</keyword>
<dbReference type="InterPro" id="IPR050480">
    <property type="entry name" value="CysZ-like"/>
</dbReference>
<dbReference type="Pfam" id="PF07264">
    <property type="entry name" value="EI24"/>
    <property type="match status" value="1"/>
</dbReference>
<evidence type="ECO:0000256" key="11">
    <source>
        <dbReference type="HAMAP-Rule" id="MF_00468"/>
    </source>
</evidence>
<dbReference type="PANTHER" id="PTHR37468:SF1">
    <property type="entry name" value="SULFATE TRANSPORTER CYSZ"/>
    <property type="match status" value="1"/>
</dbReference>
<evidence type="ECO:0000313" key="12">
    <source>
        <dbReference type="EMBL" id="UZE95690.1"/>
    </source>
</evidence>
<evidence type="ECO:0000313" key="13">
    <source>
        <dbReference type="Proteomes" id="UP001163739"/>
    </source>
</evidence>
<dbReference type="InterPro" id="IPR022985">
    <property type="entry name" value="Sulfate_CysZ"/>
</dbReference>
<keyword evidence="10 11" id="KW-0198">Cysteine biosynthesis</keyword>
<keyword evidence="7 11" id="KW-1133">Transmembrane helix</keyword>
<keyword evidence="8 11" id="KW-0764">Sulfate transport</keyword>